<protein>
    <submittedName>
        <fullName evidence="6">Type I polyketide synthase</fullName>
    </submittedName>
</protein>
<evidence type="ECO:0000313" key="7">
    <source>
        <dbReference type="Proteomes" id="UP000238220"/>
    </source>
</evidence>
<dbReference type="SUPFAM" id="SSF56214">
    <property type="entry name" value="4'-phosphopantetheinyl transferase"/>
    <property type="match status" value="2"/>
</dbReference>
<reference evidence="6 7" key="1">
    <citation type="submission" date="2018-02" db="EMBL/GenBank/DDBJ databases">
        <title>Genome sequencing of Solimonas sp. HR-BB.</title>
        <authorList>
            <person name="Lee Y."/>
            <person name="Jeon C.O."/>
        </authorList>
    </citation>
    <scope>NUCLEOTIDE SEQUENCE [LARGE SCALE GENOMIC DNA]</scope>
    <source>
        <strain evidence="6 7">HR-BB</strain>
    </source>
</reference>
<dbReference type="Gene3D" id="3.40.366.10">
    <property type="entry name" value="Malonyl-Coenzyme A Acyl Carrier Protein, domain 2"/>
    <property type="match status" value="1"/>
</dbReference>
<evidence type="ECO:0000313" key="6">
    <source>
        <dbReference type="EMBL" id="PPE75748.1"/>
    </source>
</evidence>
<dbReference type="Gene3D" id="3.10.129.110">
    <property type="entry name" value="Polyketide synthase dehydratase"/>
    <property type="match status" value="1"/>
</dbReference>
<keyword evidence="2" id="KW-0596">Phosphopantetheine</keyword>
<dbReference type="PROSITE" id="PS52004">
    <property type="entry name" value="KS3_2"/>
    <property type="match status" value="1"/>
</dbReference>
<keyword evidence="7" id="KW-1185">Reference proteome</keyword>
<keyword evidence="4" id="KW-0808">Transferase</keyword>
<dbReference type="InterPro" id="IPR008278">
    <property type="entry name" value="4-PPantetheinyl_Trfase_dom"/>
</dbReference>
<dbReference type="OrthoDB" id="9778690at2"/>
<dbReference type="InterPro" id="IPR014043">
    <property type="entry name" value="Acyl_transferase_dom"/>
</dbReference>
<keyword evidence="3" id="KW-0597">Phosphoprotein</keyword>
<dbReference type="InterPro" id="IPR052568">
    <property type="entry name" value="PKS-FAS_Synthase"/>
</dbReference>
<dbReference type="EMBL" id="PSNW01000001">
    <property type="protein sequence ID" value="PPE75748.1"/>
    <property type="molecule type" value="Genomic_DNA"/>
</dbReference>
<dbReference type="Pfam" id="PF01648">
    <property type="entry name" value="ACPS"/>
    <property type="match status" value="1"/>
</dbReference>
<dbReference type="InterPro" id="IPR014031">
    <property type="entry name" value="Ketoacyl_synth_C"/>
</dbReference>
<organism evidence="6 7">
    <name type="scientific">Solimonas fluminis</name>
    <dbReference type="NCBI Taxonomy" id="2086571"/>
    <lineage>
        <taxon>Bacteria</taxon>
        <taxon>Pseudomonadati</taxon>
        <taxon>Pseudomonadota</taxon>
        <taxon>Gammaproteobacteria</taxon>
        <taxon>Nevskiales</taxon>
        <taxon>Nevskiaceae</taxon>
        <taxon>Solimonas</taxon>
    </lineage>
</organism>
<dbReference type="SMART" id="SM00825">
    <property type="entry name" value="PKS_KS"/>
    <property type="match status" value="1"/>
</dbReference>
<dbReference type="SUPFAM" id="SSF53901">
    <property type="entry name" value="Thiolase-like"/>
    <property type="match status" value="1"/>
</dbReference>
<dbReference type="Pfam" id="PF14765">
    <property type="entry name" value="PS-DH"/>
    <property type="match status" value="1"/>
</dbReference>
<dbReference type="Pfam" id="PF02801">
    <property type="entry name" value="Ketoacyl-synt_C"/>
    <property type="match status" value="1"/>
</dbReference>
<dbReference type="GO" id="GO:0004315">
    <property type="term" value="F:3-oxoacyl-[acyl-carrier-protein] synthase activity"/>
    <property type="evidence" value="ECO:0007669"/>
    <property type="project" value="InterPro"/>
</dbReference>
<dbReference type="UniPathway" id="UPA00094"/>
<dbReference type="PANTHER" id="PTHR43074:SF1">
    <property type="entry name" value="BETA-KETOACYL SYNTHASE FAMILY PROTEIN-RELATED"/>
    <property type="match status" value="1"/>
</dbReference>
<dbReference type="Pfam" id="PF16197">
    <property type="entry name" value="KAsynt_C_assoc"/>
    <property type="match status" value="1"/>
</dbReference>
<name>A0A2S5TLV3_9GAMM</name>
<dbReference type="Gene3D" id="3.30.70.250">
    <property type="entry name" value="Malonyl-CoA ACP transacylase, ACP-binding"/>
    <property type="match status" value="1"/>
</dbReference>
<dbReference type="InterPro" id="IPR020841">
    <property type="entry name" value="PKS_Beta-ketoAc_synthase_dom"/>
</dbReference>
<dbReference type="InterPro" id="IPR032821">
    <property type="entry name" value="PKS_assoc"/>
</dbReference>
<evidence type="ECO:0000256" key="2">
    <source>
        <dbReference type="ARBA" id="ARBA00022450"/>
    </source>
</evidence>
<dbReference type="InterPro" id="IPR016035">
    <property type="entry name" value="Acyl_Trfase/lysoPLipase"/>
</dbReference>
<comment type="pathway">
    <text evidence="1">Lipid metabolism; fatty acid biosynthesis.</text>
</comment>
<dbReference type="CDD" id="cd00833">
    <property type="entry name" value="PKS"/>
    <property type="match status" value="1"/>
</dbReference>
<dbReference type="PANTHER" id="PTHR43074">
    <property type="entry name" value="OMEGA-3 POLYUNSATURATED FATTY ACID SYNTHASE PFAB-RELATED"/>
    <property type="match status" value="1"/>
</dbReference>
<dbReference type="SUPFAM" id="SSF52151">
    <property type="entry name" value="FabD/lysophospholipase-like"/>
    <property type="match status" value="1"/>
</dbReference>
<dbReference type="InterPro" id="IPR042104">
    <property type="entry name" value="PKS_dehydratase_sf"/>
</dbReference>
<dbReference type="Pfam" id="PF00109">
    <property type="entry name" value="ketoacyl-synt"/>
    <property type="match status" value="1"/>
</dbReference>
<dbReference type="InterPro" id="IPR018201">
    <property type="entry name" value="Ketoacyl_synth_AS"/>
</dbReference>
<dbReference type="InterPro" id="IPR016039">
    <property type="entry name" value="Thiolase-like"/>
</dbReference>
<dbReference type="InterPro" id="IPR049551">
    <property type="entry name" value="PKS_DH_C"/>
</dbReference>
<dbReference type="InterPro" id="IPR001227">
    <property type="entry name" value="Ac_transferase_dom_sf"/>
</dbReference>
<dbReference type="GO" id="GO:0006633">
    <property type="term" value="P:fatty acid biosynthetic process"/>
    <property type="evidence" value="ECO:0007669"/>
    <property type="project" value="UniProtKB-UniPathway"/>
</dbReference>
<dbReference type="PROSITE" id="PS00606">
    <property type="entry name" value="KS3_1"/>
    <property type="match status" value="1"/>
</dbReference>
<dbReference type="Proteomes" id="UP000238220">
    <property type="component" value="Unassembled WGS sequence"/>
</dbReference>
<evidence type="ECO:0000256" key="1">
    <source>
        <dbReference type="ARBA" id="ARBA00005194"/>
    </source>
</evidence>
<dbReference type="GO" id="GO:0000287">
    <property type="term" value="F:magnesium ion binding"/>
    <property type="evidence" value="ECO:0007669"/>
    <property type="project" value="InterPro"/>
</dbReference>
<dbReference type="InterPro" id="IPR037143">
    <property type="entry name" value="4-PPantetheinyl_Trfase_dom_sf"/>
</dbReference>
<sequence length="1607" mass="172918">MTQPLDIAIVGLAGVYPGAGSARHYWQNILDKIDATSEADPEWVGPYYEPNSTREDRIYTTRGGFLGEHARVNPQDYGVMPNVAAGSDPDHMLALKVAHDALDDAGYLHKPFDRERAGVIIARGTYGNRGMAGLMSRNCFLDQAMDLVRGLRPDFNENDILRLQNALKAQLPPFNAEHIGVLTPNVIAGLIANRLNLMGPSYIVDAACASTLIAVEQAASALSSGRCDLIITGGSQVHTPPQLFIQFCRIGALSRDRIRPFQKGSDGTLLGEGIGMLVLKRRADAERDGDRIYAVIRGVGTASDGRAKGLLAPRLEGEILAMRRAYQSSGIDPMTIDLIEAHGTGTAVGDKTEIEALTQIYGARGHDPQVAITAVKSMIGHCMPASGGAALIKTALALHHKVLPPMLCDTPDPNLGLEKTPFYLNTETRPWLHGKDHPRRAGVNAFGFGGINGHVILEEYREHRPVQMQVLHAPSDSELVALAAESREELLQRARAALAHLRTATLPEVAKACGTYGRGPFRLAIVCADAADLERKLNQAIEKIERPDVKPFKTRAGINYGAGEVAGKLCLLFPGEGSQYPNMLADLCVHFPQVRDWFDFIEQNATRRGSPSRVPALLPPPTVLSEEARKQLEERLYEMDVAAEGVFAASLGLHALLQDLGFQPDAMLGHSTGENTVLTAAGMNRVRHRAETADAVQVFNRIFNELDAAGKIAEGSLLTIGGLTPSLRAALLADLGEMHLAMDNCPNQLVLFGPPQAAHKLHEQLSAEGAICQELPFGRAYHTALFKPLADAFRGYFKTLDLGAGTTTVYSASTCAPFPADADGIRELAARQWEHPVRFTETIQRLYEDGYRVFLEVGPSGNLTSFVGDTLRGKDDVLAVSSNSRRKPGMAHLHQTLAQLFAAGVSFDPSRLFAHRKVADLDLLGEPRAAPKPLPRMKLVNPVWQLPEEWKKPLPQAVAPTAAPAPVPVAAPAPVAASAAAAAPADPRLAALNAHFSLMQDFLDSQARVLGLAGGGAAMPPAAASPSAAPAGFDPAFPLLGPVELSGGRLSSERRYTLEQDLFLRDHTLGDAPSAADPALTGLPVIPFTYSMELIAQAAVRLSGRGDRVVSAIENARGSRWLSLDDGAITLRVLAEAAPGNPDAVACRVFLLGEGSTPGGLLVFEGTVLLAAGYPAAPAPLPLSPAGLRPPHIHLPGQLYRHGMFHGPRLQGVARIDGYGEQGIVSELVTIPVHDYFAGTPAPRFQLDAALLDAAGQLAGFWLRERNPGVPNCFPFRVKRLSLYAPPPPPGQRYSCHGAITLPSPTVLEARWDVVGADGRLLLRAEGWEDRVFSGDERFFGFRLDPAHARLSEPALSGQLPAELCLRRIEPLPEGTLDEGGTIWKRMLAHMVLSRRERAVFNALPQQGPRREEWLMGRLAAKDAARDWYRLRTGTELAPADVEIESDASGRPRVRCPALPQVGAPVLSIAHSRRWAYAVASDPSVALGLDYQRADNLRTEDVAAGGFSAAEQVWFQGTDSAERSRIVLALWCAKEAAAKAAGTGLNGRPQDWQVVAAQLDNRLGGPQMARVRYSGQDYDVALHAEPGQAMLALCVTAAPRAEQWRPA</sequence>
<proteinExistence type="predicted"/>
<dbReference type="SMART" id="SM00827">
    <property type="entry name" value="PKS_AT"/>
    <property type="match status" value="1"/>
</dbReference>
<dbReference type="Pfam" id="PF00698">
    <property type="entry name" value="Acyl_transf_1"/>
    <property type="match status" value="1"/>
</dbReference>
<dbReference type="Gene3D" id="3.90.470.20">
    <property type="entry name" value="4'-phosphopantetheinyl transferase domain"/>
    <property type="match status" value="2"/>
</dbReference>
<dbReference type="GO" id="GO:0008897">
    <property type="term" value="F:holo-[acyl-carrier-protein] synthase activity"/>
    <property type="evidence" value="ECO:0007669"/>
    <property type="project" value="InterPro"/>
</dbReference>
<evidence type="ECO:0000256" key="3">
    <source>
        <dbReference type="ARBA" id="ARBA00022553"/>
    </source>
</evidence>
<dbReference type="InterPro" id="IPR014030">
    <property type="entry name" value="Ketoacyl_synth_N"/>
</dbReference>
<accession>A0A2S5TLV3</accession>
<comment type="caution">
    <text evidence="6">The sequence shown here is derived from an EMBL/GenBank/DDBJ whole genome shotgun (WGS) entry which is preliminary data.</text>
</comment>
<evidence type="ECO:0000259" key="5">
    <source>
        <dbReference type="PROSITE" id="PS52004"/>
    </source>
</evidence>
<dbReference type="RefSeq" id="WP_104228714.1">
    <property type="nucleotide sequence ID" value="NZ_PSNW01000001.1"/>
</dbReference>
<evidence type="ECO:0000256" key="4">
    <source>
        <dbReference type="ARBA" id="ARBA00022679"/>
    </source>
</evidence>
<dbReference type="Gene3D" id="3.40.47.10">
    <property type="match status" value="1"/>
</dbReference>
<feature type="domain" description="Ketosynthase family 3 (KS3)" evidence="5">
    <location>
        <begin position="4"/>
        <end position="459"/>
    </location>
</feature>
<gene>
    <name evidence="6" type="ORF">C3942_02315</name>
</gene>